<dbReference type="Pfam" id="PF07715">
    <property type="entry name" value="Plug"/>
    <property type="match status" value="1"/>
</dbReference>
<feature type="signal peptide" evidence="8">
    <location>
        <begin position="1"/>
        <end position="24"/>
    </location>
</feature>
<dbReference type="RefSeq" id="WP_164678214.1">
    <property type="nucleotide sequence ID" value="NZ_CP049057.1"/>
</dbReference>
<dbReference type="Gene3D" id="2.60.40.1120">
    <property type="entry name" value="Carboxypeptidase-like, regulatory domain"/>
    <property type="match status" value="1"/>
</dbReference>
<feature type="domain" description="TonB-dependent receptor plug" evidence="9">
    <location>
        <begin position="270"/>
        <end position="361"/>
    </location>
</feature>
<keyword evidence="2 7" id="KW-0813">Transport</keyword>
<evidence type="ECO:0000313" key="11">
    <source>
        <dbReference type="Proteomes" id="UP000505306"/>
    </source>
</evidence>
<reference evidence="10 11" key="1">
    <citation type="submission" date="2020-02" db="EMBL/GenBank/DDBJ databases">
        <title>Complete genome sequence of Flavobacteriaceae bacterium.</title>
        <authorList>
            <person name="Kim S.-J."/>
            <person name="Kim Y.-S."/>
            <person name="Kim K.-H."/>
        </authorList>
    </citation>
    <scope>NUCLEOTIDE SEQUENCE [LARGE SCALE GENOMIC DNA]</scope>
    <source>
        <strain evidence="10 11">RR4-40</strain>
    </source>
</reference>
<keyword evidence="8" id="KW-0732">Signal</keyword>
<dbReference type="InterPro" id="IPR008969">
    <property type="entry name" value="CarboxyPept-like_regulatory"/>
</dbReference>
<keyword evidence="10" id="KW-0675">Receptor</keyword>
<sequence length="928" mass="103980">MKQRHLFKQPLFFFLMFLSIFGFAQQEPKTISVTFYETPLEIALETIATKAGYQAYYVIDWLDTATVTGSFTNSTVNEVLETILNKTVLNFYITRDNKLILTKNNRIYDELPKNFFEEVPTETTTQAKPTEIVKSPVFYNQPQTIATKLLETVRIGKEDKNNAKTSFVLKGTARNQETGKLVSNIAITVEGTTLGAITSEKGAFKLQLPGGVYILSAQSLGFQTLRKRVVLYNDGTLDLTLSEALEGLDEVIVTGKVKNVVASTDMGTTEVDVEQIKNIPLVLGERDVFKAAATLPGISSAGEGAAGYNVRGGSSDQNLILLDDGVLYNPAHFFGIFSAVNPFTTQDLTIYKGHIPARFGGRLSSVFDITTRNANVNEFEGEASIGPVTSSVVIETPLAKEKAAIMVGARGTYSDIILKNLDEEELRNSQANFYDVILKYNHKLNDKNSLQATGYYSRDAFSITSDSLYRYSNRLITLHWNHTINEKHKGTMVLSNSNYQFNVDFEGQTNTNFELGYGINETELKLKMNYELNKQHTFQYGLSSKLYAVRPGDINPLGDSSIIVPISIDKERALESALYVSDNFEINKKLAVEGGIRLSVFTALGEASQNIYAEGASNTANNLIETRNYGSFETIKTYLAPEFRIASRYLFTPKFSVKGSINTHYQYIHKLSNNTTASPIDTWKLSDLNIEPERTVQYALGLFHNFSENIYELSIEGYYKRSSNVLDYKVGAQLLLNEAVEQEVLQGEGKAYGVELLLKKLKGKLNGWVGYTYSRSFLKLDGNSPEEQVNNGAFFRSNYDKPHDFSLVANYKISKRFSFSGNFVYQTGRPVTVPIGNFVVNNTELVLFSDRNAFRIPDYYRLDLGFNVEGNHKKNKLAHSFWNISVYNVLGRNNPYSVFFVAKDGDVKAYRTSIFSVAIPTISYNIKF</sequence>
<comment type="similarity">
    <text evidence="7">Belongs to the TonB-dependent receptor family.</text>
</comment>
<keyword evidence="6 7" id="KW-0998">Cell outer membrane</keyword>
<evidence type="ECO:0000313" key="10">
    <source>
        <dbReference type="EMBL" id="QIE58208.1"/>
    </source>
</evidence>
<dbReference type="PROSITE" id="PS52016">
    <property type="entry name" value="TONB_DEPENDENT_REC_3"/>
    <property type="match status" value="1"/>
</dbReference>
<dbReference type="Gene3D" id="2.170.130.10">
    <property type="entry name" value="TonB-dependent receptor, plug domain"/>
    <property type="match status" value="1"/>
</dbReference>
<evidence type="ECO:0000256" key="3">
    <source>
        <dbReference type="ARBA" id="ARBA00022452"/>
    </source>
</evidence>
<dbReference type="KEGG" id="mgel:G5B37_01090"/>
<evidence type="ECO:0000256" key="5">
    <source>
        <dbReference type="ARBA" id="ARBA00023136"/>
    </source>
</evidence>
<comment type="subcellular location">
    <subcellularLocation>
        <location evidence="1 7">Cell outer membrane</location>
        <topology evidence="1 7">Multi-pass membrane protein</topology>
    </subcellularLocation>
</comment>
<dbReference type="InterPro" id="IPR036942">
    <property type="entry name" value="Beta-barrel_TonB_sf"/>
</dbReference>
<evidence type="ECO:0000256" key="4">
    <source>
        <dbReference type="ARBA" id="ARBA00022692"/>
    </source>
</evidence>
<evidence type="ECO:0000256" key="1">
    <source>
        <dbReference type="ARBA" id="ARBA00004571"/>
    </source>
</evidence>
<dbReference type="InterPro" id="IPR037066">
    <property type="entry name" value="Plug_dom_sf"/>
</dbReference>
<gene>
    <name evidence="10" type="ORF">G5B37_01090</name>
</gene>
<name>A0A6G6GI34_9FLAO</name>
<evidence type="ECO:0000256" key="2">
    <source>
        <dbReference type="ARBA" id="ARBA00022448"/>
    </source>
</evidence>
<dbReference type="InterPro" id="IPR012910">
    <property type="entry name" value="Plug_dom"/>
</dbReference>
<evidence type="ECO:0000256" key="8">
    <source>
        <dbReference type="SAM" id="SignalP"/>
    </source>
</evidence>
<dbReference type="Gene3D" id="2.40.170.20">
    <property type="entry name" value="TonB-dependent receptor, beta-barrel domain"/>
    <property type="match status" value="1"/>
</dbReference>
<keyword evidence="5 7" id="KW-0472">Membrane</keyword>
<keyword evidence="4 7" id="KW-0812">Transmembrane</keyword>
<evidence type="ECO:0000259" key="9">
    <source>
        <dbReference type="Pfam" id="PF07715"/>
    </source>
</evidence>
<dbReference type="EMBL" id="CP049057">
    <property type="protein sequence ID" value="QIE58208.1"/>
    <property type="molecule type" value="Genomic_DNA"/>
</dbReference>
<organism evidence="10 11">
    <name type="scientific">Rasiella rasia</name>
    <dbReference type="NCBI Taxonomy" id="2744027"/>
    <lineage>
        <taxon>Bacteria</taxon>
        <taxon>Pseudomonadati</taxon>
        <taxon>Bacteroidota</taxon>
        <taxon>Flavobacteriia</taxon>
        <taxon>Flavobacteriales</taxon>
        <taxon>Flavobacteriaceae</taxon>
        <taxon>Rasiella</taxon>
    </lineage>
</organism>
<dbReference type="AlphaFoldDB" id="A0A6G6GI34"/>
<dbReference type="SUPFAM" id="SSF49464">
    <property type="entry name" value="Carboxypeptidase regulatory domain-like"/>
    <property type="match status" value="1"/>
</dbReference>
<keyword evidence="3 7" id="KW-1134">Transmembrane beta strand</keyword>
<keyword evidence="11" id="KW-1185">Reference proteome</keyword>
<accession>A0A6G6GI34</accession>
<evidence type="ECO:0000256" key="6">
    <source>
        <dbReference type="ARBA" id="ARBA00023237"/>
    </source>
</evidence>
<feature type="chain" id="PRO_5026082421" evidence="8">
    <location>
        <begin position="25"/>
        <end position="928"/>
    </location>
</feature>
<proteinExistence type="inferred from homology"/>
<dbReference type="SUPFAM" id="SSF56935">
    <property type="entry name" value="Porins"/>
    <property type="match status" value="1"/>
</dbReference>
<dbReference type="GO" id="GO:0009279">
    <property type="term" value="C:cell outer membrane"/>
    <property type="evidence" value="ECO:0007669"/>
    <property type="project" value="UniProtKB-SubCell"/>
</dbReference>
<dbReference type="InterPro" id="IPR039426">
    <property type="entry name" value="TonB-dep_rcpt-like"/>
</dbReference>
<protein>
    <submittedName>
        <fullName evidence="10">TonB-dependent receptor</fullName>
    </submittedName>
</protein>
<dbReference type="Proteomes" id="UP000505306">
    <property type="component" value="Chromosome"/>
</dbReference>
<dbReference type="Pfam" id="PF13715">
    <property type="entry name" value="CarbopepD_reg_2"/>
    <property type="match status" value="1"/>
</dbReference>
<evidence type="ECO:0000256" key="7">
    <source>
        <dbReference type="PROSITE-ProRule" id="PRU01360"/>
    </source>
</evidence>